<dbReference type="PANTHER" id="PTHR31495">
    <property type="entry name" value="PEROXYGENASE 3-RELATED"/>
    <property type="match status" value="1"/>
</dbReference>
<organism evidence="3 4">
    <name type="scientific">Parachaetomium inaequale</name>
    <dbReference type="NCBI Taxonomy" id="2588326"/>
    <lineage>
        <taxon>Eukaryota</taxon>
        <taxon>Fungi</taxon>
        <taxon>Dikarya</taxon>
        <taxon>Ascomycota</taxon>
        <taxon>Pezizomycotina</taxon>
        <taxon>Sordariomycetes</taxon>
        <taxon>Sordariomycetidae</taxon>
        <taxon>Sordariales</taxon>
        <taxon>Chaetomiaceae</taxon>
        <taxon>Parachaetomium</taxon>
    </lineage>
</organism>
<comment type="caution">
    <text evidence="3">The sequence shown here is derived from an EMBL/GenBank/DDBJ whole genome shotgun (WGS) entry which is preliminary data.</text>
</comment>
<proteinExistence type="inferred from homology"/>
<dbReference type="InterPro" id="IPR007736">
    <property type="entry name" value="Caleosin-related"/>
</dbReference>
<accession>A0AAN6P601</accession>
<name>A0AAN6P601_9PEZI</name>
<dbReference type="AlphaFoldDB" id="A0AAN6P601"/>
<feature type="region of interest" description="Disordered" evidence="2">
    <location>
        <begin position="1"/>
        <end position="46"/>
    </location>
</feature>
<keyword evidence="4" id="KW-1185">Reference proteome</keyword>
<dbReference type="SUPFAM" id="SSF47473">
    <property type="entry name" value="EF-hand"/>
    <property type="match status" value="1"/>
</dbReference>
<reference evidence="4" key="1">
    <citation type="journal article" date="2023" name="Mol. Phylogenet. Evol.">
        <title>Genome-scale phylogeny and comparative genomics of the fungal order Sordariales.</title>
        <authorList>
            <person name="Hensen N."/>
            <person name="Bonometti L."/>
            <person name="Westerberg I."/>
            <person name="Brannstrom I.O."/>
            <person name="Guillou S."/>
            <person name="Cros-Aarteil S."/>
            <person name="Calhoun S."/>
            <person name="Haridas S."/>
            <person name="Kuo A."/>
            <person name="Mondo S."/>
            <person name="Pangilinan J."/>
            <person name="Riley R."/>
            <person name="LaButti K."/>
            <person name="Andreopoulos B."/>
            <person name="Lipzen A."/>
            <person name="Chen C."/>
            <person name="Yan M."/>
            <person name="Daum C."/>
            <person name="Ng V."/>
            <person name="Clum A."/>
            <person name="Steindorff A."/>
            <person name="Ohm R.A."/>
            <person name="Martin F."/>
            <person name="Silar P."/>
            <person name="Natvig D.O."/>
            <person name="Lalanne C."/>
            <person name="Gautier V."/>
            <person name="Ament-Velasquez S.L."/>
            <person name="Kruys A."/>
            <person name="Hutchinson M.I."/>
            <person name="Powell A.J."/>
            <person name="Barry K."/>
            <person name="Miller A.N."/>
            <person name="Grigoriev I.V."/>
            <person name="Debuchy R."/>
            <person name="Gladieux P."/>
            <person name="Hiltunen Thoren M."/>
            <person name="Johannesson H."/>
        </authorList>
    </citation>
    <scope>NUCLEOTIDE SEQUENCE [LARGE SCALE GENOMIC DNA]</scope>
    <source>
        <strain evidence="4">CBS 284.82</strain>
    </source>
</reference>
<dbReference type="PANTHER" id="PTHR31495:SF0">
    <property type="entry name" value="BINDING PROTEIN CALEOSIN, PUTATIVE (AFU_ORTHOLOGUE AFUA_5G13750)-RELATED"/>
    <property type="match status" value="1"/>
</dbReference>
<dbReference type="Pfam" id="PF05042">
    <property type="entry name" value="Caleosin"/>
    <property type="match status" value="1"/>
</dbReference>
<evidence type="ECO:0000256" key="2">
    <source>
        <dbReference type="SAM" id="MobiDB-lite"/>
    </source>
</evidence>
<dbReference type="InterPro" id="IPR011992">
    <property type="entry name" value="EF-hand-dom_pair"/>
</dbReference>
<protein>
    <submittedName>
        <fullName evidence="3">Caleosin related protein-domain-containing protein</fullName>
    </submittedName>
</protein>
<evidence type="ECO:0000256" key="1">
    <source>
        <dbReference type="ARBA" id="ARBA00006765"/>
    </source>
</evidence>
<gene>
    <name evidence="3" type="ORF">C8A01DRAFT_21396</name>
</gene>
<evidence type="ECO:0000313" key="3">
    <source>
        <dbReference type="EMBL" id="KAK4031370.1"/>
    </source>
</evidence>
<comment type="similarity">
    <text evidence="1">Belongs to the caleosin family.</text>
</comment>
<dbReference type="Proteomes" id="UP001303115">
    <property type="component" value="Unassembled WGS sequence"/>
</dbReference>
<dbReference type="GO" id="GO:0004497">
    <property type="term" value="F:monooxygenase activity"/>
    <property type="evidence" value="ECO:0007669"/>
    <property type="project" value="TreeGrafter"/>
</dbReference>
<sequence length="280" mass="31078">MPPSPPPSAGLSPGTTTAAHGNDALPFDHTAPRCPPTAQRRQAADADTHIPKPAVARANLAVSAAAPEGSPESRAEGMRDYTVLQQHVMFWDRDGDGQIYPWDTFVGFRDLGFSVLFSLLAVVIVNVNFSYPTRLAVSWWPDVWFRVYVGGIHKAKHGSDSGTYDKEGRFVPQMFEDLFSKWDVHGAGSLSAGELWHMIKGNRLAADPFGWGAAIFEFGTTWLLLQKDGRVSKEDLRQTYDGTIFWKIKEAREQGKGWDKGFGLRDLFELGQRELKARVA</sequence>
<evidence type="ECO:0000313" key="4">
    <source>
        <dbReference type="Proteomes" id="UP001303115"/>
    </source>
</evidence>
<dbReference type="EMBL" id="MU854841">
    <property type="protein sequence ID" value="KAK4031370.1"/>
    <property type="molecule type" value="Genomic_DNA"/>
</dbReference>
<dbReference type="GO" id="GO:0005509">
    <property type="term" value="F:calcium ion binding"/>
    <property type="evidence" value="ECO:0007669"/>
    <property type="project" value="TreeGrafter"/>
</dbReference>